<feature type="region of interest" description="Disordered" evidence="3">
    <location>
        <begin position="1"/>
        <end position="20"/>
    </location>
</feature>
<keyword evidence="5" id="KW-1185">Reference proteome</keyword>
<dbReference type="PANTHER" id="PTHR14221:SF67">
    <property type="entry name" value="WD REPEAT-CONTAINING PROTEIN 44-LIKE"/>
    <property type="match status" value="1"/>
</dbReference>
<evidence type="ECO:0000256" key="3">
    <source>
        <dbReference type="SAM" id="MobiDB-lite"/>
    </source>
</evidence>
<proteinExistence type="predicted"/>
<evidence type="ECO:0000313" key="5">
    <source>
        <dbReference type="Proteomes" id="UP000289738"/>
    </source>
</evidence>
<protein>
    <submittedName>
        <fullName evidence="4">Uncharacterized protein</fullName>
    </submittedName>
</protein>
<sequence length="235" mass="26596">MASASNATGSSNNPRSFGSIMRRMNRNRDARLPEWWCRLQVLPSPVRLPKLPPKRKSSKQEKATPGSNNQAATTQLATNGEDTVEESHLWCDGEERRRECAMEKRGEESQLGVRRILLDIFKEKLGSWYNSKFLQEGIGSLDAKVCIWSIPDRHVVDWTDMHEMVAAACYTPDGQLHLNQICWFLQSALVCLRENRVIDDATGLGFHAKSCPKAEKIVSDFVMSTSTMLLHLQLH</sequence>
<comment type="caution">
    <text evidence="4">The sequence shown here is derived from an EMBL/GenBank/DDBJ whole genome shotgun (WGS) entry which is preliminary data.</text>
</comment>
<gene>
    <name evidence="4" type="ORF">Ahy_B08g092536</name>
</gene>
<evidence type="ECO:0000313" key="4">
    <source>
        <dbReference type="EMBL" id="RYQ96693.1"/>
    </source>
</evidence>
<dbReference type="Proteomes" id="UP000289738">
    <property type="component" value="Chromosome B08"/>
</dbReference>
<dbReference type="InterPro" id="IPR040324">
    <property type="entry name" value="WDR44/Dgr2"/>
</dbReference>
<dbReference type="AlphaFoldDB" id="A0A444Y465"/>
<dbReference type="EMBL" id="SDMP01000018">
    <property type="protein sequence ID" value="RYQ96693.1"/>
    <property type="molecule type" value="Genomic_DNA"/>
</dbReference>
<name>A0A444Y465_ARAHY</name>
<dbReference type="PANTHER" id="PTHR14221">
    <property type="entry name" value="WD REPEAT DOMAIN 44"/>
    <property type="match status" value="1"/>
</dbReference>
<evidence type="ECO:0000256" key="1">
    <source>
        <dbReference type="ARBA" id="ARBA00022574"/>
    </source>
</evidence>
<feature type="compositionally biased region" description="Polar residues" evidence="3">
    <location>
        <begin position="65"/>
        <end position="81"/>
    </location>
</feature>
<feature type="compositionally biased region" description="Low complexity" evidence="3">
    <location>
        <begin position="1"/>
        <end position="13"/>
    </location>
</feature>
<keyword evidence="2" id="KW-0677">Repeat</keyword>
<keyword evidence="1" id="KW-0853">WD repeat</keyword>
<feature type="region of interest" description="Disordered" evidence="3">
    <location>
        <begin position="47"/>
        <end position="81"/>
    </location>
</feature>
<evidence type="ECO:0000256" key="2">
    <source>
        <dbReference type="ARBA" id="ARBA00022737"/>
    </source>
</evidence>
<reference evidence="4 5" key="1">
    <citation type="submission" date="2019-01" db="EMBL/GenBank/DDBJ databases">
        <title>Sequencing of cultivated peanut Arachis hypogaea provides insights into genome evolution and oil improvement.</title>
        <authorList>
            <person name="Chen X."/>
        </authorList>
    </citation>
    <scope>NUCLEOTIDE SEQUENCE [LARGE SCALE GENOMIC DNA]</scope>
    <source>
        <strain evidence="5">cv. Fuhuasheng</strain>
        <tissue evidence="4">Leaves</tissue>
    </source>
</reference>
<accession>A0A444Y465</accession>
<organism evidence="4 5">
    <name type="scientific">Arachis hypogaea</name>
    <name type="common">Peanut</name>
    <dbReference type="NCBI Taxonomy" id="3818"/>
    <lineage>
        <taxon>Eukaryota</taxon>
        <taxon>Viridiplantae</taxon>
        <taxon>Streptophyta</taxon>
        <taxon>Embryophyta</taxon>
        <taxon>Tracheophyta</taxon>
        <taxon>Spermatophyta</taxon>
        <taxon>Magnoliopsida</taxon>
        <taxon>eudicotyledons</taxon>
        <taxon>Gunneridae</taxon>
        <taxon>Pentapetalae</taxon>
        <taxon>rosids</taxon>
        <taxon>fabids</taxon>
        <taxon>Fabales</taxon>
        <taxon>Fabaceae</taxon>
        <taxon>Papilionoideae</taxon>
        <taxon>50 kb inversion clade</taxon>
        <taxon>dalbergioids sensu lato</taxon>
        <taxon>Dalbergieae</taxon>
        <taxon>Pterocarpus clade</taxon>
        <taxon>Arachis</taxon>
    </lineage>
</organism>